<organism evidence="1 2">
    <name type="scientific">Saccharopolyspora taberi</name>
    <dbReference type="NCBI Taxonomy" id="60895"/>
    <lineage>
        <taxon>Bacteria</taxon>
        <taxon>Bacillati</taxon>
        <taxon>Actinomycetota</taxon>
        <taxon>Actinomycetes</taxon>
        <taxon>Pseudonocardiales</taxon>
        <taxon>Pseudonocardiaceae</taxon>
        <taxon>Saccharopolyspora</taxon>
    </lineage>
</organism>
<dbReference type="Proteomes" id="UP001500979">
    <property type="component" value="Unassembled WGS sequence"/>
</dbReference>
<gene>
    <name evidence="1" type="ORF">GCM10010470_42770</name>
</gene>
<sequence length="85" mass="9636">MGAYQSFHESGLLPVLTALESARVLRNRIDLLDLTDTDDVTSLRQESAMLRHWLEVGYDDAEYRALLDGLWSFADHVDRLLSEAA</sequence>
<accession>A0ABN3VGH8</accession>
<evidence type="ECO:0000313" key="2">
    <source>
        <dbReference type="Proteomes" id="UP001500979"/>
    </source>
</evidence>
<proteinExistence type="predicted"/>
<evidence type="ECO:0000313" key="1">
    <source>
        <dbReference type="EMBL" id="GAA2803127.1"/>
    </source>
</evidence>
<dbReference type="EMBL" id="BAAAUX010000017">
    <property type="protein sequence ID" value="GAA2803127.1"/>
    <property type="molecule type" value="Genomic_DNA"/>
</dbReference>
<reference evidence="1 2" key="1">
    <citation type="journal article" date="2019" name="Int. J. Syst. Evol. Microbiol.">
        <title>The Global Catalogue of Microorganisms (GCM) 10K type strain sequencing project: providing services to taxonomists for standard genome sequencing and annotation.</title>
        <authorList>
            <consortium name="The Broad Institute Genomics Platform"/>
            <consortium name="The Broad Institute Genome Sequencing Center for Infectious Disease"/>
            <person name="Wu L."/>
            <person name="Ma J."/>
        </authorList>
    </citation>
    <scope>NUCLEOTIDE SEQUENCE [LARGE SCALE GENOMIC DNA]</scope>
    <source>
        <strain evidence="1 2">JCM 9383</strain>
    </source>
</reference>
<name>A0ABN3VGH8_9PSEU</name>
<protein>
    <submittedName>
        <fullName evidence="1">Uncharacterized protein</fullName>
    </submittedName>
</protein>
<keyword evidence="2" id="KW-1185">Reference proteome</keyword>
<dbReference type="RefSeq" id="WP_344682390.1">
    <property type="nucleotide sequence ID" value="NZ_BAAAUX010000017.1"/>
</dbReference>
<comment type="caution">
    <text evidence="1">The sequence shown here is derived from an EMBL/GenBank/DDBJ whole genome shotgun (WGS) entry which is preliminary data.</text>
</comment>